<dbReference type="AlphaFoldDB" id="A0A7R8ZNI7"/>
<sequence>MAEPGDEDFSGNDGRHKKKRRKHKRRHHRSSRRHSSYAGEDEENMAAAPVVDGEEEIQVDEAEIYVQESRQKKGLSEIRTLSYKSHVIDSTGRHRGGSDVKPIASPTVESIASEISFAEGFSSAIQPWTIEQEFMGISIDSTNRLDWMNEFINEENGDDKFTGGGSCLVTGTTTHEPLIRKGTILLQKKKKLRRRKKKFPEYNDLEKKGLVSNENNSPSSDTSLSLNKSGGILSAFGSHAQGDITSDLEGGVPSIKIPADVPAQEGSDTIVPEETPGKGAAQSKLTINQEAVKSSVIPKKNAAAVPLEVPSRLVVMQIPRQNVSYMK</sequence>
<feature type="region of interest" description="Disordered" evidence="1">
    <location>
        <begin position="1"/>
        <end position="54"/>
    </location>
</feature>
<feature type="compositionally biased region" description="Acidic residues" evidence="1">
    <location>
        <begin position="1"/>
        <end position="10"/>
    </location>
</feature>
<protein>
    <submittedName>
        <fullName evidence="2">Uncharacterized protein</fullName>
    </submittedName>
</protein>
<gene>
    <name evidence="2" type="ORF">CTOB1V02_LOCUS6174</name>
</gene>
<organism evidence="2">
    <name type="scientific">Cyprideis torosa</name>
    <dbReference type="NCBI Taxonomy" id="163714"/>
    <lineage>
        <taxon>Eukaryota</taxon>
        <taxon>Metazoa</taxon>
        <taxon>Ecdysozoa</taxon>
        <taxon>Arthropoda</taxon>
        <taxon>Crustacea</taxon>
        <taxon>Oligostraca</taxon>
        <taxon>Ostracoda</taxon>
        <taxon>Podocopa</taxon>
        <taxon>Podocopida</taxon>
        <taxon>Cytherocopina</taxon>
        <taxon>Cytheroidea</taxon>
        <taxon>Cytherideidae</taxon>
        <taxon>Cyprideis</taxon>
    </lineage>
</organism>
<evidence type="ECO:0000313" key="2">
    <source>
        <dbReference type="EMBL" id="CAD7228287.1"/>
    </source>
</evidence>
<evidence type="ECO:0000256" key="1">
    <source>
        <dbReference type="SAM" id="MobiDB-lite"/>
    </source>
</evidence>
<reference evidence="2" key="1">
    <citation type="submission" date="2020-11" db="EMBL/GenBank/DDBJ databases">
        <authorList>
            <person name="Tran Van P."/>
        </authorList>
    </citation>
    <scope>NUCLEOTIDE SEQUENCE</scope>
</reference>
<feature type="compositionally biased region" description="Basic residues" evidence="1">
    <location>
        <begin position="15"/>
        <end position="35"/>
    </location>
</feature>
<dbReference type="EMBL" id="OB661467">
    <property type="protein sequence ID" value="CAD7228287.1"/>
    <property type="molecule type" value="Genomic_DNA"/>
</dbReference>
<proteinExistence type="predicted"/>
<accession>A0A7R8ZNI7</accession>
<name>A0A7R8ZNI7_9CRUS</name>